<comment type="caution">
    <text evidence="1">The sequence shown here is derived from an EMBL/GenBank/DDBJ whole genome shotgun (WGS) entry which is preliminary data.</text>
</comment>
<accession>A0ABP7WJX2</accession>
<sequence>MRLFSLTEKQFTALADLCEAVVPGSRATGPAVYVDSLVADAPEPRRAAVVAAIEEVAAARAGGVPYEELASRPAFQMLRALAIEAYYGDFRRPGYDGPSGWDATGFGAAPIVAMSKQDWSFLACHREAG</sequence>
<evidence type="ECO:0000313" key="2">
    <source>
        <dbReference type="Proteomes" id="UP001500683"/>
    </source>
</evidence>
<gene>
    <name evidence="1" type="ORF">GCM10022214_59280</name>
</gene>
<reference evidence="2" key="1">
    <citation type="journal article" date="2019" name="Int. J. Syst. Evol. Microbiol.">
        <title>The Global Catalogue of Microorganisms (GCM) 10K type strain sequencing project: providing services to taxonomists for standard genome sequencing and annotation.</title>
        <authorList>
            <consortium name="The Broad Institute Genomics Platform"/>
            <consortium name="The Broad Institute Genome Sequencing Center for Infectious Disease"/>
            <person name="Wu L."/>
            <person name="Ma J."/>
        </authorList>
    </citation>
    <scope>NUCLEOTIDE SEQUENCE [LARGE SCALE GENOMIC DNA]</scope>
    <source>
        <strain evidence="2">JCM 16702</strain>
    </source>
</reference>
<evidence type="ECO:0000313" key="1">
    <source>
        <dbReference type="EMBL" id="GAA4090556.1"/>
    </source>
</evidence>
<dbReference type="RefSeq" id="WP_344954192.1">
    <property type="nucleotide sequence ID" value="NZ_BAAAZG010000046.1"/>
</dbReference>
<protein>
    <recommendedName>
        <fullName evidence="3">Gluconate 2-dehydrogenase subunit 3 family protein</fullName>
    </recommendedName>
</protein>
<evidence type="ECO:0008006" key="3">
    <source>
        <dbReference type="Google" id="ProtNLM"/>
    </source>
</evidence>
<dbReference type="Proteomes" id="UP001500683">
    <property type="component" value="Unassembled WGS sequence"/>
</dbReference>
<dbReference type="EMBL" id="BAAAZG010000046">
    <property type="protein sequence ID" value="GAA4090556.1"/>
    <property type="molecule type" value="Genomic_DNA"/>
</dbReference>
<organism evidence="1 2">
    <name type="scientific">Actinomadura miaoliensis</name>
    <dbReference type="NCBI Taxonomy" id="430685"/>
    <lineage>
        <taxon>Bacteria</taxon>
        <taxon>Bacillati</taxon>
        <taxon>Actinomycetota</taxon>
        <taxon>Actinomycetes</taxon>
        <taxon>Streptosporangiales</taxon>
        <taxon>Thermomonosporaceae</taxon>
        <taxon>Actinomadura</taxon>
    </lineage>
</organism>
<keyword evidence="2" id="KW-1185">Reference proteome</keyword>
<name>A0ABP7WJX2_9ACTN</name>
<proteinExistence type="predicted"/>